<feature type="compositionally biased region" description="Polar residues" evidence="1">
    <location>
        <begin position="11"/>
        <end position="25"/>
    </location>
</feature>
<evidence type="ECO:0000313" key="2">
    <source>
        <dbReference type="EMBL" id="BBX44841.1"/>
    </source>
</evidence>
<evidence type="ECO:0000256" key="1">
    <source>
        <dbReference type="SAM" id="MobiDB-lite"/>
    </source>
</evidence>
<name>A0A7I7KT97_9MYCO</name>
<keyword evidence="3" id="KW-1185">Reference proteome</keyword>
<dbReference type="AlphaFoldDB" id="A0A7I7KT97"/>
<organism evidence="2 3">
    <name type="scientific">Mycobacterium cookii</name>
    <dbReference type="NCBI Taxonomy" id="1775"/>
    <lineage>
        <taxon>Bacteria</taxon>
        <taxon>Bacillati</taxon>
        <taxon>Actinomycetota</taxon>
        <taxon>Actinomycetes</taxon>
        <taxon>Mycobacteriales</taxon>
        <taxon>Mycobacteriaceae</taxon>
        <taxon>Mycobacterium</taxon>
    </lineage>
</organism>
<dbReference type="EMBL" id="AP022569">
    <property type="protein sequence ID" value="BBX44841.1"/>
    <property type="molecule type" value="Genomic_DNA"/>
</dbReference>
<sequence length="51" mass="5277">MAKLCAGYETSGWTVGPQSAHSPANNEGPPARPGGGTFVRDAYRRKSVAAT</sequence>
<dbReference type="KEGG" id="mcoo:MCOO_08560"/>
<reference evidence="2 3" key="1">
    <citation type="journal article" date="2019" name="Emerg. Microbes Infect.">
        <title>Comprehensive subspecies identification of 175 nontuberculous mycobacteria species based on 7547 genomic profiles.</title>
        <authorList>
            <person name="Matsumoto Y."/>
            <person name="Kinjo T."/>
            <person name="Motooka D."/>
            <person name="Nabeya D."/>
            <person name="Jung N."/>
            <person name="Uechi K."/>
            <person name="Horii T."/>
            <person name="Iida T."/>
            <person name="Fujita J."/>
            <person name="Nakamura S."/>
        </authorList>
    </citation>
    <scope>NUCLEOTIDE SEQUENCE [LARGE SCALE GENOMIC DNA]</scope>
    <source>
        <strain evidence="2 3">JCM 12404</strain>
    </source>
</reference>
<proteinExistence type="predicted"/>
<gene>
    <name evidence="2" type="ORF">MCOO_08560</name>
</gene>
<protein>
    <submittedName>
        <fullName evidence="2">Uncharacterized protein</fullName>
    </submittedName>
</protein>
<evidence type="ECO:0000313" key="3">
    <source>
        <dbReference type="Proteomes" id="UP000465866"/>
    </source>
</evidence>
<accession>A0A7I7KT97</accession>
<feature type="region of interest" description="Disordered" evidence="1">
    <location>
        <begin position="1"/>
        <end position="51"/>
    </location>
</feature>
<dbReference type="Proteomes" id="UP000465866">
    <property type="component" value="Chromosome"/>
</dbReference>